<dbReference type="EMBL" id="JXTI01000030">
    <property type="protein sequence ID" value="KWX14532.1"/>
    <property type="molecule type" value="Genomic_DNA"/>
</dbReference>
<comment type="caution">
    <text evidence="1">The sequence shown here is derived from an EMBL/GenBank/DDBJ whole genome shotgun (WGS) entry which is preliminary data.</text>
</comment>
<dbReference type="Gene3D" id="3.30.470.20">
    <property type="entry name" value="ATP-grasp fold, B domain"/>
    <property type="match status" value="1"/>
</dbReference>
<gene>
    <name evidence="1" type="ORF">QR46_1496</name>
</gene>
<dbReference type="GO" id="GO:0016740">
    <property type="term" value="F:transferase activity"/>
    <property type="evidence" value="ECO:0007669"/>
    <property type="project" value="UniProtKB-KW"/>
</dbReference>
<organism evidence="1 2">
    <name type="scientific">Giardia duodenalis assemblage B</name>
    <dbReference type="NCBI Taxonomy" id="1394984"/>
    <lineage>
        <taxon>Eukaryota</taxon>
        <taxon>Metamonada</taxon>
        <taxon>Diplomonadida</taxon>
        <taxon>Hexamitidae</taxon>
        <taxon>Giardiinae</taxon>
        <taxon>Giardia</taxon>
    </lineage>
</organism>
<keyword evidence="1" id="KW-0808">Transferase</keyword>
<proteinExistence type="predicted"/>
<dbReference type="AlphaFoldDB" id="A0A132NXV5"/>
<accession>A0A132NXV5</accession>
<name>A0A132NXV5_GIAIN</name>
<protein>
    <submittedName>
        <fullName evidence="1">Queuine tRNA-ribosyltransferase</fullName>
    </submittedName>
</protein>
<evidence type="ECO:0000313" key="2">
    <source>
        <dbReference type="Proteomes" id="UP000070089"/>
    </source>
</evidence>
<dbReference type="Proteomes" id="UP000070089">
    <property type="component" value="Unassembled WGS sequence"/>
</dbReference>
<evidence type="ECO:0000313" key="1">
    <source>
        <dbReference type="EMBL" id="KWX14532.1"/>
    </source>
</evidence>
<dbReference type="OrthoDB" id="10267547at2759"/>
<sequence>MILLAYQVLTLLGYKITMDLVIIATEKKLSKEPMQLMLNGMAKQPQLRRLTILELDSLRSYEQLEKALEGVDLATASLIHKPHELFSIADGRLLQAYAEMESRFYYVQDRLESIRRIHHRSDIHELLSSLTLEGLHTPCVFQLENQLTSEALLWADTHSPFFLKPNDSNNHNLYLVRDASSLAALYPRLRKEAEQTETRRISEVSTADTDLLHCNGTYLMEQYIPHSVVFKLYAYRGTILHVDFRAPLCLPKAFCHENLCDKCTRKVMYRKINSQTCPEIQTSITYTPTSTEQHLATEVLLN</sequence>
<reference evidence="1 2" key="1">
    <citation type="journal article" date="2015" name="Mol. Biochem. Parasitol.">
        <title>Identification of polymorphic genes for use in assemblage B genotyping assays through comparative genomics of multiple assemblage B Giardia duodenalis isolates.</title>
        <authorList>
            <person name="Wielinga C."/>
            <person name="Thompson R.C."/>
            <person name="Monis P."/>
            <person name="Ryan U."/>
        </authorList>
    </citation>
    <scope>NUCLEOTIDE SEQUENCE [LARGE SCALE GENOMIC DNA]</scope>
    <source>
        <strain evidence="1 2">BAH15c1</strain>
    </source>
</reference>
<dbReference type="VEuPathDB" id="GiardiaDB:QR46_1496"/>